<dbReference type="AlphaFoldDB" id="A0A9W9XEH8"/>
<feature type="transmembrane region" description="Helical" evidence="6">
    <location>
        <begin position="399"/>
        <end position="421"/>
    </location>
</feature>
<feature type="transmembrane region" description="Helical" evidence="6">
    <location>
        <begin position="134"/>
        <end position="157"/>
    </location>
</feature>
<name>A0A9W9XEH8_9EURO</name>
<gene>
    <name evidence="8" type="ORF">N7539_002342</name>
</gene>
<sequence>MVEQHADTDETRPLLADESSLRTPACSQQKKFMILTMCAIFVLAAEIGTFVSLAPETAIYERIICRNQGILSDSVDTPLVGVPPANPNDPCKSESVQAELALIKGYKDMFEVLPSILLSLPYGVLSDHWGRKPVLLLGIVGIVLGEMWIRLVALVMVADVFSEEERTTALFRLQSCAIVAEILATPLSAWLMQFDYWLPYTLGFFIIVLGCTPSLFLPDTLQEAKANKARWLEVANAASGETCDTVHIDGNVADANIEAPAKRSVLQEFVDQTVEFVRSTQFIWRNISVLLIVLSLLVAMLSRSSSIVLIQYVSKRFHWSIARRMSAKLLMTEQSSLLISIRGVFTLLNYLVIMPGVSFAATQYLNMHGARRDYNITLGSGILMVLGFGLIGLAPLPPFLILGVITLSLSTAFSITARSLVTSLVAPDHVGTLYSAITISQSIGILVAGPLFAYLFRTGLHLGGGWMGLPFVQAGLLSFIATVAVTCVRVPSPTCPAVEEEEHLLP</sequence>
<feature type="transmembrane region" description="Helical" evidence="6">
    <location>
        <begin position="468"/>
        <end position="488"/>
    </location>
</feature>
<dbReference type="Proteomes" id="UP001148312">
    <property type="component" value="Unassembled WGS sequence"/>
</dbReference>
<dbReference type="InterPro" id="IPR011701">
    <property type="entry name" value="MFS"/>
</dbReference>
<dbReference type="InterPro" id="IPR036259">
    <property type="entry name" value="MFS_trans_sf"/>
</dbReference>
<evidence type="ECO:0000313" key="8">
    <source>
        <dbReference type="EMBL" id="KAJ5490775.1"/>
    </source>
</evidence>
<comment type="caution">
    <text evidence="8">The sequence shown here is derived from an EMBL/GenBank/DDBJ whole genome shotgun (WGS) entry which is preliminary data.</text>
</comment>
<dbReference type="PROSITE" id="PS50850">
    <property type="entry name" value="MFS"/>
    <property type="match status" value="1"/>
</dbReference>
<dbReference type="GO" id="GO:0022857">
    <property type="term" value="F:transmembrane transporter activity"/>
    <property type="evidence" value="ECO:0007669"/>
    <property type="project" value="InterPro"/>
</dbReference>
<dbReference type="PANTHER" id="PTHR23507:SF1">
    <property type="entry name" value="FI18259P1-RELATED"/>
    <property type="match status" value="1"/>
</dbReference>
<feature type="compositionally biased region" description="Basic and acidic residues" evidence="5">
    <location>
        <begin position="1"/>
        <end position="12"/>
    </location>
</feature>
<dbReference type="InterPro" id="IPR020846">
    <property type="entry name" value="MFS_dom"/>
</dbReference>
<evidence type="ECO:0000256" key="3">
    <source>
        <dbReference type="ARBA" id="ARBA00022989"/>
    </source>
</evidence>
<evidence type="ECO:0000256" key="5">
    <source>
        <dbReference type="SAM" id="MobiDB-lite"/>
    </source>
</evidence>
<keyword evidence="9" id="KW-1185">Reference proteome</keyword>
<dbReference type="Pfam" id="PF07690">
    <property type="entry name" value="MFS_1"/>
    <property type="match status" value="1"/>
</dbReference>
<feature type="transmembrane region" description="Helical" evidence="6">
    <location>
        <begin position="334"/>
        <end position="353"/>
    </location>
</feature>
<evidence type="ECO:0000256" key="2">
    <source>
        <dbReference type="ARBA" id="ARBA00022692"/>
    </source>
</evidence>
<reference evidence="8" key="1">
    <citation type="submission" date="2022-12" db="EMBL/GenBank/DDBJ databases">
        <authorList>
            <person name="Petersen C."/>
        </authorList>
    </citation>
    <scope>NUCLEOTIDE SEQUENCE</scope>
    <source>
        <strain evidence="8">IBT 30728</strain>
    </source>
</reference>
<dbReference type="Gene3D" id="1.20.1250.20">
    <property type="entry name" value="MFS general substrate transporter like domains"/>
    <property type="match status" value="1"/>
</dbReference>
<reference evidence="8" key="2">
    <citation type="journal article" date="2023" name="IMA Fungus">
        <title>Comparative genomic study of the Penicillium genus elucidates a diverse pangenome and 15 lateral gene transfer events.</title>
        <authorList>
            <person name="Petersen C."/>
            <person name="Sorensen T."/>
            <person name="Nielsen M.R."/>
            <person name="Sondergaard T.E."/>
            <person name="Sorensen J.L."/>
            <person name="Fitzpatrick D.A."/>
            <person name="Frisvad J.C."/>
            <person name="Nielsen K.L."/>
        </authorList>
    </citation>
    <scope>NUCLEOTIDE SEQUENCE</scope>
    <source>
        <strain evidence="8">IBT 30728</strain>
    </source>
</reference>
<feature type="transmembrane region" description="Helical" evidence="6">
    <location>
        <begin position="32"/>
        <end position="53"/>
    </location>
</feature>
<keyword evidence="2 6" id="KW-0812">Transmembrane</keyword>
<dbReference type="SUPFAM" id="SSF103473">
    <property type="entry name" value="MFS general substrate transporter"/>
    <property type="match status" value="1"/>
</dbReference>
<evidence type="ECO:0000313" key="9">
    <source>
        <dbReference type="Proteomes" id="UP001148312"/>
    </source>
</evidence>
<dbReference type="GO" id="GO:0016020">
    <property type="term" value="C:membrane"/>
    <property type="evidence" value="ECO:0007669"/>
    <property type="project" value="UniProtKB-SubCell"/>
</dbReference>
<keyword evidence="3 6" id="KW-1133">Transmembrane helix</keyword>
<feature type="transmembrane region" description="Helical" evidence="6">
    <location>
        <begin position="287"/>
        <end position="314"/>
    </location>
</feature>
<feature type="transmembrane region" description="Helical" evidence="6">
    <location>
        <begin position="169"/>
        <end position="191"/>
    </location>
</feature>
<dbReference type="GeneID" id="81622194"/>
<feature type="transmembrane region" description="Helical" evidence="6">
    <location>
        <begin position="374"/>
        <end position="393"/>
    </location>
</feature>
<comment type="subcellular location">
    <subcellularLocation>
        <location evidence="1">Membrane</location>
        <topology evidence="1">Multi-pass membrane protein</topology>
    </subcellularLocation>
</comment>
<feature type="domain" description="Major facilitator superfamily (MFS) profile" evidence="7">
    <location>
        <begin position="288"/>
        <end position="506"/>
    </location>
</feature>
<dbReference type="EMBL" id="JAPWDQ010000003">
    <property type="protein sequence ID" value="KAJ5490775.1"/>
    <property type="molecule type" value="Genomic_DNA"/>
</dbReference>
<dbReference type="PANTHER" id="PTHR23507">
    <property type="entry name" value="ZGC:174356"/>
    <property type="match status" value="1"/>
</dbReference>
<proteinExistence type="predicted"/>
<feature type="transmembrane region" description="Helical" evidence="6">
    <location>
        <begin position="197"/>
        <end position="217"/>
    </location>
</feature>
<accession>A0A9W9XEH8</accession>
<protein>
    <recommendedName>
        <fullName evidence="7">Major facilitator superfamily (MFS) profile domain-containing protein</fullName>
    </recommendedName>
</protein>
<organism evidence="8 9">
    <name type="scientific">Penicillium diatomitis</name>
    <dbReference type="NCBI Taxonomy" id="2819901"/>
    <lineage>
        <taxon>Eukaryota</taxon>
        <taxon>Fungi</taxon>
        <taxon>Dikarya</taxon>
        <taxon>Ascomycota</taxon>
        <taxon>Pezizomycotina</taxon>
        <taxon>Eurotiomycetes</taxon>
        <taxon>Eurotiomycetidae</taxon>
        <taxon>Eurotiales</taxon>
        <taxon>Aspergillaceae</taxon>
        <taxon>Penicillium</taxon>
    </lineage>
</organism>
<feature type="region of interest" description="Disordered" evidence="5">
    <location>
        <begin position="1"/>
        <end position="20"/>
    </location>
</feature>
<evidence type="ECO:0000259" key="7">
    <source>
        <dbReference type="PROSITE" id="PS50850"/>
    </source>
</evidence>
<evidence type="ECO:0000256" key="6">
    <source>
        <dbReference type="SAM" id="Phobius"/>
    </source>
</evidence>
<evidence type="ECO:0000256" key="1">
    <source>
        <dbReference type="ARBA" id="ARBA00004141"/>
    </source>
</evidence>
<keyword evidence="4 6" id="KW-0472">Membrane</keyword>
<feature type="transmembrane region" description="Helical" evidence="6">
    <location>
        <begin position="433"/>
        <end position="456"/>
    </location>
</feature>
<evidence type="ECO:0000256" key="4">
    <source>
        <dbReference type="ARBA" id="ARBA00023136"/>
    </source>
</evidence>
<dbReference type="RefSeq" id="XP_056791904.1">
    <property type="nucleotide sequence ID" value="XM_056931945.1"/>
</dbReference>